<evidence type="ECO:0000313" key="2">
    <source>
        <dbReference type="Proteomes" id="UP000085678"/>
    </source>
</evidence>
<reference evidence="3" key="1">
    <citation type="submission" date="2025-08" db="UniProtKB">
        <authorList>
            <consortium name="RefSeq"/>
        </authorList>
    </citation>
    <scope>IDENTIFICATION</scope>
    <source>
        <tissue evidence="3">Gonads</tissue>
    </source>
</reference>
<evidence type="ECO:0000259" key="1">
    <source>
        <dbReference type="Pfam" id="PF22589"/>
    </source>
</evidence>
<keyword evidence="2" id="KW-1185">Reference proteome</keyword>
<dbReference type="OrthoDB" id="410807at2759"/>
<name>A0A1S3JG48_LINAN</name>
<dbReference type="InParanoid" id="A0A1S3JG48"/>
<evidence type="ECO:0000313" key="3">
    <source>
        <dbReference type="RefSeq" id="XP_013408874.1"/>
    </source>
</evidence>
<dbReference type="InterPro" id="IPR054323">
    <property type="entry name" value="SPMIP1_C"/>
</dbReference>
<accession>A0A1S3JG48</accession>
<dbReference type="AlphaFoldDB" id="A0A1S3JG48"/>
<dbReference type="KEGG" id="lak:106172628"/>
<feature type="domain" description="Sperm microtubule inner protein 1 C-terminal" evidence="1">
    <location>
        <begin position="64"/>
        <end position="184"/>
    </location>
</feature>
<sequence length="189" mass="22528">MARYMANTQAQKFWEESITKEELARLQWFAKLRGQSTTEGKSRQYEVNRKKIDNAPKVNEDLQKRLPKIKPRQYHKKKADYSFNYAKLAAENPDAVLVEMRPVSPKTRELLYQGFTKEGRGRYQYLNQRYHQAIPEKKYSYPLLSSWEYGWRLEDVIKKEEIKKPQFGRTRIVADTFYTRTGIPTLSSY</sequence>
<organism evidence="2 3">
    <name type="scientific">Lingula anatina</name>
    <name type="common">Brachiopod</name>
    <name type="synonym">Lingula unguis</name>
    <dbReference type="NCBI Taxonomy" id="7574"/>
    <lineage>
        <taxon>Eukaryota</taxon>
        <taxon>Metazoa</taxon>
        <taxon>Spiralia</taxon>
        <taxon>Lophotrochozoa</taxon>
        <taxon>Brachiopoda</taxon>
        <taxon>Linguliformea</taxon>
        <taxon>Lingulata</taxon>
        <taxon>Lingulida</taxon>
        <taxon>Linguloidea</taxon>
        <taxon>Lingulidae</taxon>
        <taxon>Lingula</taxon>
    </lineage>
</organism>
<dbReference type="Proteomes" id="UP000085678">
    <property type="component" value="Unplaced"/>
</dbReference>
<proteinExistence type="predicted"/>
<dbReference type="PANTHER" id="PTHR35826:SF1">
    <property type="entry name" value="PROTEIN ATP6V1FNB-LIKE"/>
    <property type="match status" value="1"/>
</dbReference>
<protein>
    <submittedName>
        <fullName evidence="3">Uncharacterized protein LOC106172628</fullName>
    </submittedName>
</protein>
<gene>
    <name evidence="3" type="primary">LOC106172628</name>
</gene>
<dbReference type="RefSeq" id="XP_013408874.1">
    <property type="nucleotide sequence ID" value="XM_013553420.1"/>
</dbReference>
<dbReference type="OMA" id="QRQNFWK"/>
<dbReference type="GeneID" id="106172628"/>
<dbReference type="Pfam" id="PF22589">
    <property type="entry name" value="SPMIP1"/>
    <property type="match status" value="1"/>
</dbReference>
<dbReference type="PANTHER" id="PTHR35826">
    <property type="entry name" value="PROTEIN ATP6V1FNB-LIKE"/>
    <property type="match status" value="1"/>
</dbReference>